<proteinExistence type="predicted"/>
<reference evidence="2" key="1">
    <citation type="submission" date="2016-11" db="EMBL/GenBank/DDBJ databases">
        <authorList>
            <person name="Shukria A."/>
            <person name="Stevens D.C."/>
        </authorList>
    </citation>
    <scope>NUCLEOTIDE SEQUENCE [LARGE SCALE GENOMIC DNA]</scope>
    <source>
        <strain evidence="2">Cbfe23</strain>
    </source>
</reference>
<dbReference type="RefSeq" id="WP_071901124.1">
    <property type="nucleotide sequence ID" value="NZ_MPIN01000007.1"/>
</dbReference>
<dbReference type="AlphaFoldDB" id="A0A1L9B5Y6"/>
<reference evidence="1 2" key="2">
    <citation type="submission" date="2016-12" db="EMBL/GenBank/DDBJ databases">
        <title>Draft Genome Sequence of Cystobacter ferrugineus Strain Cbfe23.</title>
        <authorList>
            <person name="Akbar S."/>
            <person name="Dowd S.E."/>
            <person name="Stevens D.C."/>
        </authorList>
    </citation>
    <scope>NUCLEOTIDE SEQUENCE [LARGE SCALE GENOMIC DNA]</scope>
    <source>
        <strain evidence="1 2">Cbfe23</strain>
    </source>
</reference>
<name>A0A1L9B5Y6_9BACT</name>
<accession>A0A1L9B5Y6</accession>
<dbReference type="EMBL" id="MPIN01000007">
    <property type="protein sequence ID" value="OJH37656.1"/>
    <property type="molecule type" value="Genomic_DNA"/>
</dbReference>
<protein>
    <submittedName>
        <fullName evidence="1">Uncharacterized protein</fullName>
    </submittedName>
</protein>
<evidence type="ECO:0000313" key="2">
    <source>
        <dbReference type="Proteomes" id="UP000182229"/>
    </source>
</evidence>
<gene>
    <name evidence="1" type="ORF">BON30_26035</name>
</gene>
<comment type="caution">
    <text evidence="1">The sequence shown here is derived from an EMBL/GenBank/DDBJ whole genome shotgun (WGS) entry which is preliminary data.</text>
</comment>
<dbReference type="STRING" id="83449.BON30_26035"/>
<dbReference type="Proteomes" id="UP000182229">
    <property type="component" value="Unassembled WGS sequence"/>
</dbReference>
<organism evidence="1 2">
    <name type="scientific">Cystobacter ferrugineus</name>
    <dbReference type="NCBI Taxonomy" id="83449"/>
    <lineage>
        <taxon>Bacteria</taxon>
        <taxon>Pseudomonadati</taxon>
        <taxon>Myxococcota</taxon>
        <taxon>Myxococcia</taxon>
        <taxon>Myxococcales</taxon>
        <taxon>Cystobacterineae</taxon>
        <taxon>Archangiaceae</taxon>
        <taxon>Cystobacter</taxon>
    </lineage>
</organism>
<evidence type="ECO:0000313" key="1">
    <source>
        <dbReference type="EMBL" id="OJH37656.1"/>
    </source>
</evidence>
<dbReference type="OrthoDB" id="9134286at2"/>
<sequence>MRTASSAAPLPLRECKIRASLLLKSLLGADASRATRAAQRLCTLPVYAGLSPDELLARKEQVSHKHALAVIAREQGHASWRELKHARETAPRRFDTEAFFTREGGGDLKRWFSTYAQARESLLAHGGWLFPFRQQFFVCEHTFLRALGVDATDPDWQRIGFNWVEPADDAARARLESKLIALGYAH</sequence>
<keyword evidence="2" id="KW-1185">Reference proteome</keyword>